<sequence length="415" mass="47156">MEKAFSTTTIHSHGRTGQQRTHPNHHYLQRNANEYMGFITQNHDSQAISPVDRGHLQPGVPPTRGTASLPTKPEIHQPHPNHPSPPTMLPFPSIPLPSHTPCLAPPSQSFPIQYLPHYRYPIPSWLPRLPLQPHPDYPSQIEAESKLIAALHSMGYSFAYVLNMQPEQKLTVFQCSWQMVWQTMNGQSMPVQCPLPSVLGLVSQTAEEEVPMKMETVSCAAEETKVISAVRRDDALPLRDLIRSKEARRAEIDKELANLTERACLERDSVLDELDRARAELARVAAEKNDLEKLMKEKACMSEEWAGLTDRLHSAKGKVEAEKKRTESELKADRVAFETKKREKRKLESDLQANQQLLERVMSDLEQARVEVHDIGRKRQEKEQMEADIAGMQNVIRDFGVLQSNMEALLRKEAK</sequence>
<feature type="coiled-coil region" evidence="1">
    <location>
        <begin position="242"/>
        <end position="304"/>
    </location>
</feature>
<organism evidence="3 4">
    <name type="scientific">Moniliophthora roreri</name>
    <name type="common">Frosty pod rot fungus</name>
    <name type="synonym">Monilia roreri</name>
    <dbReference type="NCBI Taxonomy" id="221103"/>
    <lineage>
        <taxon>Eukaryota</taxon>
        <taxon>Fungi</taxon>
        <taxon>Dikarya</taxon>
        <taxon>Basidiomycota</taxon>
        <taxon>Agaricomycotina</taxon>
        <taxon>Agaricomycetes</taxon>
        <taxon>Agaricomycetidae</taxon>
        <taxon>Agaricales</taxon>
        <taxon>Marasmiineae</taxon>
        <taxon>Marasmiaceae</taxon>
        <taxon>Moniliophthora</taxon>
    </lineage>
</organism>
<evidence type="ECO:0000256" key="2">
    <source>
        <dbReference type="SAM" id="MobiDB-lite"/>
    </source>
</evidence>
<evidence type="ECO:0000313" key="3">
    <source>
        <dbReference type="EMBL" id="KTB43286.1"/>
    </source>
</evidence>
<evidence type="ECO:0000256" key="1">
    <source>
        <dbReference type="SAM" id="Coils"/>
    </source>
</evidence>
<accession>A0A0W0G400</accession>
<feature type="region of interest" description="Disordered" evidence="2">
    <location>
        <begin position="1"/>
        <end position="22"/>
    </location>
</feature>
<name>A0A0W0G400_MONRR</name>
<feature type="coiled-coil region" evidence="1">
    <location>
        <begin position="337"/>
        <end position="395"/>
    </location>
</feature>
<comment type="caution">
    <text evidence="3">The sequence shown here is derived from an EMBL/GenBank/DDBJ whole genome shotgun (WGS) entry which is preliminary data.</text>
</comment>
<dbReference type="EMBL" id="LATX01001213">
    <property type="protein sequence ID" value="KTB43286.1"/>
    <property type="molecule type" value="Genomic_DNA"/>
</dbReference>
<evidence type="ECO:0000313" key="4">
    <source>
        <dbReference type="Proteomes" id="UP000054988"/>
    </source>
</evidence>
<dbReference type="AlphaFoldDB" id="A0A0W0G400"/>
<feature type="compositionally biased region" description="Polar residues" evidence="2">
    <location>
        <begin position="1"/>
        <end position="21"/>
    </location>
</feature>
<protein>
    <submittedName>
        <fullName evidence="3">Uncharacterized protein</fullName>
    </submittedName>
</protein>
<gene>
    <name evidence="3" type="ORF">WG66_4144</name>
</gene>
<dbReference type="Proteomes" id="UP000054988">
    <property type="component" value="Unassembled WGS sequence"/>
</dbReference>
<reference evidence="3 4" key="1">
    <citation type="submission" date="2015-12" db="EMBL/GenBank/DDBJ databases">
        <title>Draft genome sequence of Moniliophthora roreri, the causal agent of frosty pod rot of cacao.</title>
        <authorList>
            <person name="Aime M.C."/>
            <person name="Diaz-Valderrama J.R."/>
            <person name="Kijpornyongpan T."/>
            <person name="Phillips-Mora W."/>
        </authorList>
    </citation>
    <scope>NUCLEOTIDE SEQUENCE [LARGE SCALE GENOMIC DNA]</scope>
    <source>
        <strain evidence="3 4">MCA 2952</strain>
    </source>
</reference>
<feature type="region of interest" description="Disordered" evidence="2">
    <location>
        <begin position="53"/>
        <end position="83"/>
    </location>
</feature>
<proteinExistence type="predicted"/>
<keyword evidence="1" id="KW-0175">Coiled coil</keyword>